<protein>
    <recommendedName>
        <fullName evidence="2">NAD-dependent epimerase/dehydratase domain-containing protein</fullName>
    </recommendedName>
</protein>
<comment type="similarity">
    <text evidence="1">Belongs to the NAD(P)-dependent epimerase/dehydratase family.</text>
</comment>
<dbReference type="PANTHER" id="PTHR43000">
    <property type="entry name" value="DTDP-D-GLUCOSE 4,6-DEHYDRATASE-RELATED"/>
    <property type="match status" value="1"/>
</dbReference>
<evidence type="ECO:0000256" key="1">
    <source>
        <dbReference type="ARBA" id="ARBA00007637"/>
    </source>
</evidence>
<evidence type="ECO:0000313" key="3">
    <source>
        <dbReference type="EMBL" id="GAI73271.1"/>
    </source>
</evidence>
<accession>X1S267</accession>
<comment type="caution">
    <text evidence="3">The sequence shown here is derived from an EMBL/GenBank/DDBJ whole genome shotgun (WGS) entry which is preliminary data.</text>
</comment>
<dbReference type="AlphaFoldDB" id="X1S267"/>
<gene>
    <name evidence="3" type="ORF">S12H4_21994</name>
</gene>
<evidence type="ECO:0000259" key="2">
    <source>
        <dbReference type="Pfam" id="PF01370"/>
    </source>
</evidence>
<dbReference type="SUPFAM" id="SSF51735">
    <property type="entry name" value="NAD(P)-binding Rossmann-fold domains"/>
    <property type="match status" value="1"/>
</dbReference>
<feature type="non-terminal residue" evidence="3">
    <location>
        <position position="218"/>
    </location>
</feature>
<dbReference type="InterPro" id="IPR036291">
    <property type="entry name" value="NAD(P)-bd_dom_sf"/>
</dbReference>
<proteinExistence type="inferred from homology"/>
<dbReference type="Gene3D" id="3.40.50.720">
    <property type="entry name" value="NAD(P)-binding Rossmann-like Domain"/>
    <property type="match status" value="1"/>
</dbReference>
<dbReference type="Pfam" id="PF01370">
    <property type="entry name" value="Epimerase"/>
    <property type="match status" value="1"/>
</dbReference>
<dbReference type="EMBL" id="BARW01011397">
    <property type="protein sequence ID" value="GAI73271.1"/>
    <property type="molecule type" value="Genomic_DNA"/>
</dbReference>
<reference evidence="3" key="1">
    <citation type="journal article" date="2014" name="Front. Microbiol.">
        <title>High frequency of phylogenetically diverse reductive dehalogenase-homologous genes in deep subseafloor sedimentary metagenomes.</title>
        <authorList>
            <person name="Kawai M."/>
            <person name="Futagami T."/>
            <person name="Toyoda A."/>
            <person name="Takaki Y."/>
            <person name="Nishi S."/>
            <person name="Hori S."/>
            <person name="Arai W."/>
            <person name="Tsubouchi T."/>
            <person name="Morono Y."/>
            <person name="Uchiyama I."/>
            <person name="Ito T."/>
            <person name="Fujiyama A."/>
            <person name="Inagaki F."/>
            <person name="Takami H."/>
        </authorList>
    </citation>
    <scope>NUCLEOTIDE SEQUENCE</scope>
    <source>
        <strain evidence="3">Expedition CK06-06</strain>
    </source>
</reference>
<organism evidence="3">
    <name type="scientific">marine sediment metagenome</name>
    <dbReference type="NCBI Taxonomy" id="412755"/>
    <lineage>
        <taxon>unclassified sequences</taxon>
        <taxon>metagenomes</taxon>
        <taxon>ecological metagenomes</taxon>
    </lineage>
</organism>
<sequence length="218" mass="24946">MKILITGASGFIGSALAKRLEELGHDVYGLYRYVSDGRYDFYQLEKHRICDIRDRERVDEVIGDILPNTVCHLAAMTAVSYSFMAPIEVSESIYLGTMNVVDACVKYKVGHLVHASTSEFYGKQEEFPVTEEATPRPMSPYAVAKLAAEEYIRYVDRTVGIPYTILRPYNTYNRSNVKKKYFLVERAITQALEEGRIHLYTPEPIRDLLDRDSHVDAY</sequence>
<dbReference type="CDD" id="cd08946">
    <property type="entry name" value="SDR_e"/>
    <property type="match status" value="1"/>
</dbReference>
<name>X1S267_9ZZZZ</name>
<dbReference type="InterPro" id="IPR001509">
    <property type="entry name" value="Epimerase_deHydtase"/>
</dbReference>
<feature type="domain" description="NAD-dependent epimerase/dehydratase" evidence="2">
    <location>
        <begin position="3"/>
        <end position="218"/>
    </location>
</feature>